<evidence type="ECO:0000259" key="5">
    <source>
        <dbReference type="PROSITE" id="PS51464"/>
    </source>
</evidence>
<evidence type="ECO:0000256" key="3">
    <source>
        <dbReference type="ARBA" id="ARBA00023163"/>
    </source>
</evidence>
<dbReference type="PANTHER" id="PTHR30514">
    <property type="entry name" value="GLUCOKINASE"/>
    <property type="match status" value="1"/>
</dbReference>
<dbReference type="PROSITE" id="PS51464">
    <property type="entry name" value="SIS"/>
    <property type="match status" value="1"/>
</dbReference>
<dbReference type="SUPFAM" id="SSF53697">
    <property type="entry name" value="SIS domain"/>
    <property type="match status" value="1"/>
</dbReference>
<dbReference type="InterPro" id="IPR046348">
    <property type="entry name" value="SIS_dom_sf"/>
</dbReference>
<dbReference type="PANTHER" id="PTHR30514:SF10">
    <property type="entry name" value="MURR_RPIR FAMILY TRANSCRIPTIONAL REGULATOR"/>
    <property type="match status" value="1"/>
</dbReference>
<gene>
    <name evidence="6" type="ORF">PYH69_12805</name>
</gene>
<name>A0AAP1WLD7_MAMLE</name>
<dbReference type="GO" id="GO:1901135">
    <property type="term" value="P:carbohydrate derivative metabolic process"/>
    <property type="evidence" value="ECO:0007669"/>
    <property type="project" value="InterPro"/>
</dbReference>
<evidence type="ECO:0000256" key="1">
    <source>
        <dbReference type="ARBA" id="ARBA00023015"/>
    </source>
</evidence>
<dbReference type="RefSeq" id="WP_194200553.1">
    <property type="nucleotide sequence ID" value="NZ_CP118848.1"/>
</dbReference>
<dbReference type="InterPro" id="IPR000281">
    <property type="entry name" value="HTH_RpiR"/>
</dbReference>
<protein>
    <submittedName>
        <fullName evidence="6">MurR/RpiR family transcriptional regulator</fullName>
    </submittedName>
</protein>
<evidence type="ECO:0000313" key="6">
    <source>
        <dbReference type="EMBL" id="WHI59577.1"/>
    </source>
</evidence>
<feature type="domain" description="SIS" evidence="5">
    <location>
        <begin position="125"/>
        <end position="266"/>
    </location>
</feature>
<dbReference type="SUPFAM" id="SSF46689">
    <property type="entry name" value="Homeodomain-like"/>
    <property type="match status" value="1"/>
</dbReference>
<dbReference type="Proteomes" id="UP001223261">
    <property type="component" value="Chromosome"/>
</dbReference>
<dbReference type="GO" id="GO:0003677">
    <property type="term" value="F:DNA binding"/>
    <property type="evidence" value="ECO:0007669"/>
    <property type="project" value="UniProtKB-KW"/>
</dbReference>
<organism evidence="6 7">
    <name type="scientific">Mammaliicoccus lentus</name>
    <name type="common">Staphylococcus lentus</name>
    <dbReference type="NCBI Taxonomy" id="42858"/>
    <lineage>
        <taxon>Bacteria</taxon>
        <taxon>Bacillati</taxon>
        <taxon>Bacillota</taxon>
        <taxon>Bacilli</taxon>
        <taxon>Bacillales</taxon>
        <taxon>Staphylococcaceae</taxon>
        <taxon>Mammaliicoccus</taxon>
    </lineage>
</organism>
<sequence>MSEHQHVLMFIKENMSRLTKREQRIAQYFVDYPEKIIELSAKELGTITNTSAASVIRCTHKLDFKGFTDLKLSISRYMPQHEKSIYQEIKQDETVSSISKKLITRASHTLEMTEKLIESSSVNAIIDQLYEAKTIIVFGVGASSLVAQDLYQKFTRIGKQVIHSLDTHFLATAIASHNKDCILIGISNSGENSETLSLAKVAHKYNVKVISLTQSKSSSLSQQSDYQLTHDASSEESLRLAATSSLISQLMTLDILFYSYLSRDYDEHVITMSKTRDAVELYTE</sequence>
<dbReference type="InterPro" id="IPR001347">
    <property type="entry name" value="SIS_dom"/>
</dbReference>
<dbReference type="Gene3D" id="1.10.10.10">
    <property type="entry name" value="Winged helix-like DNA-binding domain superfamily/Winged helix DNA-binding domain"/>
    <property type="match status" value="1"/>
</dbReference>
<dbReference type="Gene3D" id="3.40.50.10490">
    <property type="entry name" value="Glucose-6-phosphate isomerase like protein, domain 1"/>
    <property type="match status" value="1"/>
</dbReference>
<reference evidence="6" key="1">
    <citation type="journal article" date="2023" name="Antibiotics">
        <title>Prevalence and Molecular Characterization of Methicillin-Resistant Staphylococci (MRS) and Mammaliicocci (MRM) in Dromedary Camels from Algeria: First Detection of SCCmec-mecC Hybrid in Methicillin-Resistant Mammaliicoccus lentus.</title>
        <authorList>
            <person name="Belhout C."/>
            <person name="Boyen F."/>
            <person name="Vereecke N."/>
            <person name="Theuns S."/>
            <person name="Taibi N."/>
            <person name="Stegger M."/>
            <person name="de la Fe-Rodriguez P.Y."/>
            <person name="Bouayad L."/>
            <person name="Elgroud R."/>
            <person name="Butaye P."/>
        </authorList>
    </citation>
    <scope>NUCLEOTIDE SEQUENCE</scope>
    <source>
        <strain evidence="6">7048</strain>
    </source>
</reference>
<dbReference type="InterPro" id="IPR035472">
    <property type="entry name" value="RpiR-like_SIS"/>
</dbReference>
<dbReference type="PROSITE" id="PS51071">
    <property type="entry name" value="HTH_RPIR"/>
    <property type="match status" value="1"/>
</dbReference>
<dbReference type="InterPro" id="IPR009057">
    <property type="entry name" value="Homeodomain-like_sf"/>
</dbReference>
<keyword evidence="1" id="KW-0805">Transcription regulation</keyword>
<accession>A0AAP1WLD7</accession>
<dbReference type="GO" id="GO:0003700">
    <property type="term" value="F:DNA-binding transcription factor activity"/>
    <property type="evidence" value="ECO:0007669"/>
    <property type="project" value="InterPro"/>
</dbReference>
<dbReference type="Pfam" id="PF01380">
    <property type="entry name" value="SIS"/>
    <property type="match status" value="1"/>
</dbReference>
<dbReference type="GeneID" id="99675685"/>
<proteinExistence type="predicted"/>
<keyword evidence="2" id="KW-0238">DNA-binding</keyword>
<dbReference type="InterPro" id="IPR036388">
    <property type="entry name" value="WH-like_DNA-bd_sf"/>
</dbReference>
<evidence type="ECO:0000313" key="7">
    <source>
        <dbReference type="Proteomes" id="UP001223261"/>
    </source>
</evidence>
<keyword evidence="3" id="KW-0804">Transcription</keyword>
<dbReference type="EMBL" id="CP118848">
    <property type="protein sequence ID" value="WHI59577.1"/>
    <property type="molecule type" value="Genomic_DNA"/>
</dbReference>
<dbReference type="InterPro" id="IPR047640">
    <property type="entry name" value="RpiR-like"/>
</dbReference>
<dbReference type="AlphaFoldDB" id="A0AAP1WLD7"/>
<feature type="domain" description="HTH rpiR-type" evidence="4">
    <location>
        <begin position="5"/>
        <end position="81"/>
    </location>
</feature>
<dbReference type="Pfam" id="PF01418">
    <property type="entry name" value="HTH_6"/>
    <property type="match status" value="1"/>
</dbReference>
<evidence type="ECO:0000259" key="4">
    <source>
        <dbReference type="PROSITE" id="PS51071"/>
    </source>
</evidence>
<dbReference type="GO" id="GO:0097367">
    <property type="term" value="F:carbohydrate derivative binding"/>
    <property type="evidence" value="ECO:0007669"/>
    <property type="project" value="InterPro"/>
</dbReference>
<evidence type="ECO:0000256" key="2">
    <source>
        <dbReference type="ARBA" id="ARBA00023125"/>
    </source>
</evidence>
<dbReference type="CDD" id="cd05013">
    <property type="entry name" value="SIS_RpiR"/>
    <property type="match status" value="1"/>
</dbReference>